<dbReference type="FunFam" id="3.40.50.1000:FF:000035">
    <property type="entry name" value="RNA polymerase II C-terminal domain phosphatase-like 1"/>
    <property type="match status" value="1"/>
</dbReference>
<comment type="cofactor">
    <cofactor evidence="3">
        <name>Mg(2+)</name>
        <dbReference type="ChEBI" id="CHEBI:18420"/>
    </cofactor>
</comment>
<dbReference type="EC" id="3.1.3.16" evidence="5"/>
<dbReference type="InterPro" id="IPR036412">
    <property type="entry name" value="HAD-like_sf"/>
</dbReference>
<comment type="cofactor">
    <cofactor evidence="2">
        <name>Co(2+)</name>
        <dbReference type="ChEBI" id="CHEBI:48828"/>
    </cofactor>
</comment>
<dbReference type="FunFam" id="3.30.160.20:FF:000074">
    <property type="entry name" value="RNA polymerase II C-terminal domain phosphatase-like 1"/>
    <property type="match status" value="1"/>
</dbReference>
<dbReference type="SMART" id="SM00577">
    <property type="entry name" value="CPDc"/>
    <property type="match status" value="1"/>
</dbReference>
<evidence type="ECO:0000313" key="20">
    <source>
        <dbReference type="Proteomes" id="UP000289340"/>
    </source>
</evidence>
<comment type="catalytic activity">
    <reaction evidence="13">
        <text>O-phospho-L-seryl-[protein] + H2O = L-seryl-[protein] + phosphate</text>
        <dbReference type="Rhea" id="RHEA:20629"/>
        <dbReference type="Rhea" id="RHEA-COMP:9863"/>
        <dbReference type="Rhea" id="RHEA-COMP:11604"/>
        <dbReference type="ChEBI" id="CHEBI:15377"/>
        <dbReference type="ChEBI" id="CHEBI:29999"/>
        <dbReference type="ChEBI" id="CHEBI:43474"/>
        <dbReference type="ChEBI" id="CHEBI:83421"/>
        <dbReference type="EC" id="3.1.3.16"/>
    </reaction>
</comment>
<dbReference type="GO" id="GO:0003723">
    <property type="term" value="F:RNA binding"/>
    <property type="evidence" value="ECO:0007669"/>
    <property type="project" value="UniProtKB-UniRule"/>
</dbReference>
<protein>
    <recommendedName>
        <fullName evidence="5">protein-serine/threonine phosphatase</fullName>
        <ecNumber evidence="5">3.1.3.16</ecNumber>
    </recommendedName>
</protein>
<keyword evidence="12" id="KW-0539">Nucleus</keyword>
<evidence type="ECO:0000256" key="16">
    <source>
        <dbReference type="SAM" id="MobiDB-lite"/>
    </source>
</evidence>
<dbReference type="Proteomes" id="UP000289340">
    <property type="component" value="Chromosome 15"/>
</dbReference>
<dbReference type="GO" id="GO:0008420">
    <property type="term" value="F:RNA polymerase II CTD heptapeptide repeat phosphatase activity"/>
    <property type="evidence" value="ECO:0007669"/>
    <property type="project" value="InterPro"/>
</dbReference>
<evidence type="ECO:0000259" key="18">
    <source>
        <dbReference type="PROSITE" id="PS50969"/>
    </source>
</evidence>
<feature type="domain" description="DRBM" evidence="17">
    <location>
        <begin position="732"/>
        <end position="769"/>
    </location>
</feature>
<feature type="region of interest" description="Disordered" evidence="16">
    <location>
        <begin position="887"/>
        <end position="908"/>
    </location>
</feature>
<keyword evidence="20" id="KW-1185">Reference proteome</keyword>
<evidence type="ECO:0000256" key="12">
    <source>
        <dbReference type="ARBA" id="ARBA00023242"/>
    </source>
</evidence>
<keyword evidence="7" id="KW-0479">Metal-binding</keyword>
<dbReference type="InterPro" id="IPR004274">
    <property type="entry name" value="FCP1_dom"/>
</dbReference>
<dbReference type="SUPFAM" id="SSF56784">
    <property type="entry name" value="HAD-like"/>
    <property type="match status" value="1"/>
</dbReference>
<dbReference type="AlphaFoldDB" id="A0A445GQC2"/>
<gene>
    <name evidence="19" type="ORF">D0Y65_040212</name>
</gene>
<dbReference type="SMART" id="SM00358">
    <property type="entry name" value="DSRM"/>
    <property type="match status" value="2"/>
</dbReference>
<dbReference type="GO" id="GO:0046872">
    <property type="term" value="F:metal ion binding"/>
    <property type="evidence" value="ECO:0007669"/>
    <property type="project" value="UniProtKB-KW"/>
</dbReference>
<keyword evidence="11" id="KW-0804">Transcription</keyword>
<dbReference type="Gene3D" id="3.30.160.20">
    <property type="match status" value="2"/>
</dbReference>
<evidence type="ECO:0000256" key="9">
    <source>
        <dbReference type="ARBA" id="ARBA00022884"/>
    </source>
</evidence>
<keyword evidence="6" id="KW-0217">Developmental protein</keyword>
<dbReference type="PROSITE" id="PS50137">
    <property type="entry name" value="DS_RBD"/>
    <property type="match status" value="2"/>
</dbReference>
<evidence type="ECO:0000256" key="14">
    <source>
        <dbReference type="ARBA" id="ARBA00048336"/>
    </source>
</evidence>
<organism evidence="19 20">
    <name type="scientific">Glycine soja</name>
    <name type="common">Wild soybean</name>
    <dbReference type="NCBI Taxonomy" id="3848"/>
    <lineage>
        <taxon>Eukaryota</taxon>
        <taxon>Viridiplantae</taxon>
        <taxon>Streptophyta</taxon>
        <taxon>Embryophyta</taxon>
        <taxon>Tracheophyta</taxon>
        <taxon>Spermatophyta</taxon>
        <taxon>Magnoliopsida</taxon>
        <taxon>eudicotyledons</taxon>
        <taxon>Gunneridae</taxon>
        <taxon>Pentapetalae</taxon>
        <taxon>rosids</taxon>
        <taxon>fabids</taxon>
        <taxon>Fabales</taxon>
        <taxon>Fabaceae</taxon>
        <taxon>Papilionoideae</taxon>
        <taxon>50 kb inversion clade</taxon>
        <taxon>NPAAA clade</taxon>
        <taxon>indigoferoid/millettioid clade</taxon>
        <taxon>Phaseoleae</taxon>
        <taxon>Glycine</taxon>
        <taxon>Glycine subgen. Soja</taxon>
    </lineage>
</organism>
<dbReference type="PANTHER" id="PTHR23081">
    <property type="entry name" value="RNA POLYMERASE II CTD PHOSPHATASE"/>
    <property type="match status" value="1"/>
</dbReference>
<dbReference type="FunFam" id="3.30.160.20:FF:000035">
    <property type="entry name" value="RNA polymerase II C-terminal domain phosphatase-like 2"/>
    <property type="match status" value="1"/>
</dbReference>
<evidence type="ECO:0000256" key="2">
    <source>
        <dbReference type="ARBA" id="ARBA00001941"/>
    </source>
</evidence>
<evidence type="ECO:0000256" key="7">
    <source>
        <dbReference type="ARBA" id="ARBA00022723"/>
    </source>
</evidence>
<feature type="compositionally biased region" description="Basic and acidic residues" evidence="16">
    <location>
        <begin position="642"/>
        <end position="662"/>
    </location>
</feature>
<evidence type="ECO:0000256" key="15">
    <source>
        <dbReference type="PROSITE-ProRule" id="PRU00266"/>
    </source>
</evidence>
<evidence type="ECO:0000256" key="1">
    <source>
        <dbReference type="ARBA" id="ARBA00001936"/>
    </source>
</evidence>
<evidence type="ECO:0000256" key="3">
    <source>
        <dbReference type="ARBA" id="ARBA00001946"/>
    </source>
</evidence>
<comment type="caution">
    <text evidence="19">The sequence shown here is derived from an EMBL/GenBank/DDBJ whole genome shotgun (WGS) entry which is preliminary data.</text>
</comment>
<comment type="subcellular location">
    <subcellularLocation>
        <location evidence="4">Nucleus</location>
    </subcellularLocation>
</comment>
<evidence type="ECO:0000256" key="11">
    <source>
        <dbReference type="ARBA" id="ARBA00023163"/>
    </source>
</evidence>
<sequence>MKRSMVYHGEMEVGEVEIYPEEKKNIDLKEIRISHFSQPSERCPPLAVLHTITSFGICFKMESSTSQTRQQQDVLFHLHSSCIRENKTAVMPLRGEEIHLVAMYSRNNDRPCFWGFIVASGLYNSCLTMLNLRCLGIVFDLDETLVVANTMRSFEDKIEVLHRKMNSEVNPQRISAMQAEIKRYLDDKNILKEYAENDQVVDNGKVIKIQSEIVPALSDSHQPIVRPLIRLQEKNIILTRINPQIRDTSVLVRLRPAWEDLRSYLTARGRKRFEVFVCTMAERDYALEMWRLLDPELNLINSKELIDRIVCVKSGLKKSLFNVFQNGLCHLKMALVIDDRLKVWDEKDQPQVHVVPAFAPYYAPQAEASNAVPTLCLARSVACNVRGGFFKDFDDGLLQKIPLIAYEDDIKDIPSPPDVSNYLVSEDDASASNGNKNLLLFDGMADAEVERRLKGAISASSTVPAMTTNLDPRLAFNSSLQYTMVSSSGTVPPPTAQASIVQFGNVQFPQPNTLVKPMCQVTPPGPSLHSSPAREEGEVPESELDLDTRRRLLILQHGQDTREHTSSEPPFPVRHPTQVSAPSVPSRRGWFSVEEEMGPQQLNQLVPKEFPVGSEPLHIEKRWPRHPSLFSKVDDSVSSDRVFHESHQRLPKEVHHRDDHSRLSQSLSSYHSFPGDDIPLSGSSYSNRDFDSESGRSLFHADITTGVLQEIALKCGTKVEFLSSLVANTALQFSIEAWFAGKKVGEGFGRTRREAQNKAAECSIKQLADIYMSHTKDDSGSTYGDVSGFHGSNNNGFVSSDPRLEVSKRSTDSISALKEFCMMEGLAANFQSSPAPASTHFAQKDEVHAQVEIDGQIFGKGFGLTWEEAKMQAAKKALESLRTMFNQGTRKRHGSPRSMQGLANKRLKQEYPRTLQRIPYSARYPRNAPLVP</sequence>
<reference evidence="19 20" key="1">
    <citation type="submission" date="2018-09" db="EMBL/GenBank/DDBJ databases">
        <title>A high-quality reference genome of wild soybean provides a powerful tool to mine soybean genomes.</title>
        <authorList>
            <person name="Xie M."/>
            <person name="Chung C.Y.L."/>
            <person name="Li M.-W."/>
            <person name="Wong F.-L."/>
            <person name="Chan T.-F."/>
            <person name="Lam H.-M."/>
        </authorList>
    </citation>
    <scope>NUCLEOTIDE SEQUENCE [LARGE SCALE GENOMIC DNA]</scope>
    <source>
        <strain evidence="20">cv. W05</strain>
        <tissue evidence="19">Hypocotyl of etiolated seedlings</tissue>
    </source>
</reference>
<dbReference type="InterPro" id="IPR014720">
    <property type="entry name" value="dsRBD_dom"/>
</dbReference>
<feature type="region of interest" description="Disordered" evidence="16">
    <location>
        <begin position="642"/>
        <end position="670"/>
    </location>
</feature>
<keyword evidence="9 15" id="KW-0694">RNA-binding</keyword>
<keyword evidence="10" id="KW-0805">Transcription regulation</keyword>
<dbReference type="GO" id="GO:0005634">
    <property type="term" value="C:nucleus"/>
    <property type="evidence" value="ECO:0007669"/>
    <property type="project" value="UniProtKB-SubCell"/>
</dbReference>
<dbReference type="EMBL" id="QZWG01000015">
    <property type="protein sequence ID" value="RZB63517.1"/>
    <property type="molecule type" value="Genomic_DNA"/>
</dbReference>
<dbReference type="InterPro" id="IPR023214">
    <property type="entry name" value="HAD_sf"/>
</dbReference>
<evidence type="ECO:0000256" key="6">
    <source>
        <dbReference type="ARBA" id="ARBA00022473"/>
    </source>
</evidence>
<proteinExistence type="predicted"/>
<evidence type="ECO:0000256" key="8">
    <source>
        <dbReference type="ARBA" id="ARBA00022801"/>
    </source>
</evidence>
<keyword evidence="8" id="KW-0378">Hydrolase</keyword>
<evidence type="ECO:0000259" key="17">
    <source>
        <dbReference type="PROSITE" id="PS50137"/>
    </source>
</evidence>
<dbReference type="Pfam" id="PF00035">
    <property type="entry name" value="dsrm"/>
    <property type="match status" value="2"/>
</dbReference>
<feature type="region of interest" description="Disordered" evidence="16">
    <location>
        <begin position="523"/>
        <end position="543"/>
    </location>
</feature>
<feature type="region of interest" description="Disordered" evidence="16">
    <location>
        <begin position="559"/>
        <end position="585"/>
    </location>
</feature>
<dbReference type="SUPFAM" id="SSF54768">
    <property type="entry name" value="dsRNA-binding domain-like"/>
    <property type="match status" value="2"/>
</dbReference>
<dbReference type="GO" id="GO:0045892">
    <property type="term" value="P:negative regulation of DNA-templated transcription"/>
    <property type="evidence" value="ECO:0007669"/>
    <property type="project" value="UniProtKB-ARBA"/>
</dbReference>
<accession>A0A445GQC2</accession>
<comment type="catalytic activity">
    <reaction evidence="14">
        <text>O-phospho-L-threonyl-[protein] + H2O = L-threonyl-[protein] + phosphate</text>
        <dbReference type="Rhea" id="RHEA:47004"/>
        <dbReference type="Rhea" id="RHEA-COMP:11060"/>
        <dbReference type="Rhea" id="RHEA-COMP:11605"/>
        <dbReference type="ChEBI" id="CHEBI:15377"/>
        <dbReference type="ChEBI" id="CHEBI:30013"/>
        <dbReference type="ChEBI" id="CHEBI:43474"/>
        <dbReference type="ChEBI" id="CHEBI:61977"/>
        <dbReference type="EC" id="3.1.3.16"/>
    </reaction>
</comment>
<comment type="cofactor">
    <cofactor evidence="1">
        <name>Mn(2+)</name>
        <dbReference type="ChEBI" id="CHEBI:29035"/>
    </cofactor>
</comment>
<dbReference type="Gramene" id="XM_028348885.1">
    <property type="protein sequence ID" value="XP_028204686.1"/>
    <property type="gene ID" value="LOC114388406"/>
</dbReference>
<dbReference type="PROSITE" id="PS50969">
    <property type="entry name" value="FCP1"/>
    <property type="match status" value="1"/>
</dbReference>
<evidence type="ECO:0000256" key="10">
    <source>
        <dbReference type="ARBA" id="ARBA00023015"/>
    </source>
</evidence>
<evidence type="ECO:0000256" key="13">
    <source>
        <dbReference type="ARBA" id="ARBA00047761"/>
    </source>
</evidence>
<evidence type="ECO:0000256" key="5">
    <source>
        <dbReference type="ARBA" id="ARBA00013081"/>
    </source>
</evidence>
<feature type="domain" description="FCP1 homology" evidence="18">
    <location>
        <begin position="130"/>
        <end position="378"/>
    </location>
</feature>
<feature type="domain" description="DRBM" evidence="17">
    <location>
        <begin position="812"/>
        <end position="883"/>
    </location>
</feature>
<name>A0A445GQC2_GLYSO</name>
<dbReference type="InterPro" id="IPR039189">
    <property type="entry name" value="Fcp1"/>
</dbReference>
<evidence type="ECO:0000313" key="19">
    <source>
        <dbReference type="EMBL" id="RZB63517.1"/>
    </source>
</evidence>
<evidence type="ECO:0000256" key="4">
    <source>
        <dbReference type="ARBA" id="ARBA00004123"/>
    </source>
</evidence>
<dbReference type="PANTHER" id="PTHR23081:SF0">
    <property type="entry name" value="RNA POLYMERASE II C-TERMINAL DOMAIN PHOSPHATASE-LIKE 1"/>
    <property type="match status" value="1"/>
</dbReference>
<dbReference type="Gene3D" id="3.40.50.1000">
    <property type="entry name" value="HAD superfamily/HAD-like"/>
    <property type="match status" value="1"/>
</dbReference>
<dbReference type="Pfam" id="PF03031">
    <property type="entry name" value="NIF"/>
    <property type="match status" value="1"/>
</dbReference>
<dbReference type="GO" id="GO:0009755">
    <property type="term" value="P:hormone-mediated signaling pathway"/>
    <property type="evidence" value="ECO:0007669"/>
    <property type="project" value="UniProtKB-ARBA"/>
</dbReference>